<evidence type="ECO:0000313" key="2">
    <source>
        <dbReference type="EMBL" id="GLC90574.1"/>
    </source>
</evidence>
<organism evidence="2 3">
    <name type="scientific">Lysinibacillus piscis</name>
    <dbReference type="NCBI Taxonomy" id="2518931"/>
    <lineage>
        <taxon>Bacteria</taxon>
        <taxon>Bacillati</taxon>
        <taxon>Bacillota</taxon>
        <taxon>Bacilli</taxon>
        <taxon>Bacillales</taxon>
        <taxon>Bacillaceae</taxon>
        <taxon>Lysinibacillus</taxon>
    </lineage>
</organism>
<dbReference type="Gene3D" id="3.40.50.300">
    <property type="entry name" value="P-loop containing nucleotide triphosphate hydrolases"/>
    <property type="match status" value="1"/>
</dbReference>
<keyword evidence="2" id="KW-0808">Transferase</keyword>
<dbReference type="SUPFAM" id="SSF52540">
    <property type="entry name" value="P-loop containing nucleoside triphosphate hydrolases"/>
    <property type="match status" value="1"/>
</dbReference>
<keyword evidence="2" id="KW-0418">Kinase</keyword>
<dbReference type="GO" id="GO:0016301">
    <property type="term" value="F:kinase activity"/>
    <property type="evidence" value="ECO:0007669"/>
    <property type="project" value="UniProtKB-KW"/>
</dbReference>
<dbReference type="Pfam" id="PF01712">
    <property type="entry name" value="dNK"/>
    <property type="match status" value="1"/>
</dbReference>
<proteinExistence type="predicted"/>
<dbReference type="RefSeq" id="WP_264990484.1">
    <property type="nucleotide sequence ID" value="NZ_BRZA01000013.1"/>
</dbReference>
<evidence type="ECO:0000259" key="1">
    <source>
        <dbReference type="Pfam" id="PF01712"/>
    </source>
</evidence>
<feature type="domain" description="Deoxynucleoside kinase" evidence="1">
    <location>
        <begin position="7"/>
        <end position="203"/>
    </location>
</feature>
<sequence>MVVPFVTVEGPIGVGKTSLSKEIAATFNYHLLKEIVDENPFLNKFYEDIEEWSFQTEMFFLCNRYKQLTDIKKFRLIQDKPVVADYHIFKNLIFAKRTLIPSEYEKYEEIYKILTKDMPVPNVVVYLHASVDTLMQRIAMRGREFEKMIARSYMEQLVEDYHLFIEHFEKMHPEIPVIHFDGDQLDFVKSTGDLKLVLSSIQDTLQQRSLQA</sequence>
<dbReference type="InterPro" id="IPR002624">
    <property type="entry name" value="DCK/DGK"/>
</dbReference>
<protein>
    <submittedName>
        <fullName evidence="2">Deoxyguanosine kinase</fullName>
    </submittedName>
</protein>
<name>A0ABQ5NRD3_9BACI</name>
<dbReference type="PANTHER" id="PTHR10513">
    <property type="entry name" value="DEOXYNUCLEOSIDE KINASE"/>
    <property type="match status" value="1"/>
</dbReference>
<dbReference type="InterPro" id="IPR050566">
    <property type="entry name" value="Deoxyribonucleoside_kinase"/>
</dbReference>
<dbReference type="InterPro" id="IPR027417">
    <property type="entry name" value="P-loop_NTPase"/>
</dbReference>
<dbReference type="Proteomes" id="UP001065593">
    <property type="component" value="Unassembled WGS sequence"/>
</dbReference>
<evidence type="ECO:0000313" key="3">
    <source>
        <dbReference type="Proteomes" id="UP001065593"/>
    </source>
</evidence>
<comment type="caution">
    <text evidence="2">The sequence shown here is derived from an EMBL/GenBank/DDBJ whole genome shotgun (WGS) entry which is preliminary data.</text>
</comment>
<accession>A0ABQ5NRD3</accession>
<dbReference type="InterPro" id="IPR031314">
    <property type="entry name" value="DNK_dom"/>
</dbReference>
<dbReference type="CDD" id="cd01673">
    <property type="entry name" value="dNK"/>
    <property type="match status" value="1"/>
</dbReference>
<dbReference type="PIRSF" id="PIRSF000705">
    <property type="entry name" value="DNK"/>
    <property type="match status" value="1"/>
</dbReference>
<dbReference type="PANTHER" id="PTHR10513:SF46">
    <property type="entry name" value="DEOXYGUANOSINE KINASE"/>
    <property type="match status" value="1"/>
</dbReference>
<reference evidence="2" key="1">
    <citation type="submission" date="2022-08" db="EMBL/GenBank/DDBJ databases">
        <title>Draft genome sequence of Lysinibacillus sp. strain KH24.</title>
        <authorList>
            <person name="Kanbe H."/>
            <person name="Itoh H."/>
        </authorList>
    </citation>
    <scope>NUCLEOTIDE SEQUENCE</scope>
    <source>
        <strain evidence="2">KH24</strain>
    </source>
</reference>
<gene>
    <name evidence="2" type="ORF">LYSBPC_37010</name>
</gene>
<keyword evidence="3" id="KW-1185">Reference proteome</keyword>
<dbReference type="EMBL" id="BRZA01000013">
    <property type="protein sequence ID" value="GLC90574.1"/>
    <property type="molecule type" value="Genomic_DNA"/>
</dbReference>